<dbReference type="SMART" id="SM00507">
    <property type="entry name" value="HNHc"/>
    <property type="match status" value="1"/>
</dbReference>
<organism evidence="4 5">
    <name type="scientific">Candidatus Neomicrothrix parvicella RN1</name>
    <dbReference type="NCBI Taxonomy" id="1229780"/>
    <lineage>
        <taxon>Bacteria</taxon>
        <taxon>Bacillati</taxon>
        <taxon>Actinomycetota</taxon>
        <taxon>Acidimicrobiia</taxon>
        <taxon>Acidimicrobiales</taxon>
        <taxon>Microthrixaceae</taxon>
        <taxon>Candidatus Neomicrothrix</taxon>
    </lineage>
</organism>
<evidence type="ECO:0000259" key="3">
    <source>
        <dbReference type="SMART" id="SM00507"/>
    </source>
</evidence>
<dbReference type="HOGENOM" id="CLU_496685_0_0_11"/>
<feature type="region of interest" description="Disordered" evidence="2">
    <location>
        <begin position="467"/>
        <end position="502"/>
    </location>
</feature>
<proteinExistence type="inferred from homology"/>
<dbReference type="CDD" id="cd00085">
    <property type="entry name" value="HNHc"/>
    <property type="match status" value="1"/>
</dbReference>
<dbReference type="STRING" id="1229780.BN381_10288"/>
<comment type="caution">
    <text evidence="4">The sequence shown here is derived from an EMBL/GenBank/DDBJ whole genome shotgun (WGS) entry which is preliminary data.</text>
</comment>
<feature type="region of interest" description="Disordered" evidence="2">
    <location>
        <begin position="201"/>
        <end position="256"/>
    </location>
</feature>
<dbReference type="InterPro" id="IPR003615">
    <property type="entry name" value="HNH_nuc"/>
</dbReference>
<feature type="compositionally biased region" description="Basic and acidic residues" evidence="2">
    <location>
        <begin position="479"/>
        <end position="488"/>
    </location>
</feature>
<dbReference type="EMBL" id="CANL01000001">
    <property type="protein sequence ID" value="CCM62057.1"/>
    <property type="molecule type" value="Genomic_DNA"/>
</dbReference>
<accession>R4Z097</accession>
<dbReference type="Pfam" id="PF01844">
    <property type="entry name" value="HNH"/>
    <property type="match status" value="1"/>
</dbReference>
<dbReference type="GO" id="GO:0003676">
    <property type="term" value="F:nucleic acid binding"/>
    <property type="evidence" value="ECO:0007669"/>
    <property type="project" value="InterPro"/>
</dbReference>
<evidence type="ECO:0000313" key="5">
    <source>
        <dbReference type="Proteomes" id="UP000018291"/>
    </source>
</evidence>
<dbReference type="InterPro" id="IPR002711">
    <property type="entry name" value="HNH"/>
</dbReference>
<sequence>MYDLEIPGEPTPIDPTSTGGPSANPVGAEPSATQFTNWATGGADETIGWAAPPTGLHAEIVAQLHDDCAYKTDGPTGEITEAEGAQLNETVRALAGVVNATHGRMVLAMSRILETGWWNSDGILSAKHWLSLHWSTTSANITRVIAVAKKANTYPEVIDALVAGEISLEAAQLICRRVPSEFQTDFVGYARNMTMTQLRSCTPAVPAPNDEAEPEPGLDPTGEAGDETEQATDAANEGDAPQNESATADPPNRVSFGLHGDGRWSLNANLSAEDGALFETALQQVRDLAFNAAEDPDEKLRLTWADAFIGLARRSLDHADADTADGRPTDRSLVHFHYQLGRLYLDGSSEPLPHAIARQILCDTNLVAIGFRNGRPVDLGRKTRTIPDRLRRIVLRRDGGCVVPGCGATRGLEIHHRIHWEDGGPTDASNLIAACKAHHRAHHHGLLHIHGDPYSGLTFTNANGKPICAQPPITPSESSPERLTDDAQTHGMTDPEQQRLGPVGGKLQRWAILPWPKPIPPRSPNLTPITPVPSETGVNIPPTLVRRE</sequence>
<protein>
    <recommendedName>
        <fullName evidence="3">HNH nuclease domain-containing protein</fullName>
    </recommendedName>
</protein>
<dbReference type="InterPro" id="IPR003870">
    <property type="entry name" value="DUF222"/>
</dbReference>
<dbReference type="RefSeq" id="WP_012223085.1">
    <property type="nucleotide sequence ID" value="NZ_HG422565.1"/>
</dbReference>
<dbReference type="GO" id="GO:0008270">
    <property type="term" value="F:zinc ion binding"/>
    <property type="evidence" value="ECO:0007669"/>
    <property type="project" value="InterPro"/>
</dbReference>
<dbReference type="Proteomes" id="UP000018291">
    <property type="component" value="Unassembled WGS sequence"/>
</dbReference>
<name>R4Z097_9ACTN</name>
<dbReference type="Pfam" id="PF02720">
    <property type="entry name" value="DUF222"/>
    <property type="match status" value="1"/>
</dbReference>
<reference evidence="4 5" key="1">
    <citation type="journal article" date="2013" name="ISME J.">
        <title>Metabolic model for the filamentous 'Candidatus Microthrix parvicella' based on genomic and metagenomic analyses.</title>
        <authorList>
            <person name="Jon McIlroy S."/>
            <person name="Kristiansen R."/>
            <person name="Albertsen M."/>
            <person name="Michael Karst S."/>
            <person name="Rossetti S."/>
            <person name="Lund Nielsen J."/>
            <person name="Tandoi V."/>
            <person name="James Seviour R."/>
            <person name="Nielsen P.H."/>
        </authorList>
    </citation>
    <scope>NUCLEOTIDE SEQUENCE [LARGE SCALE GENOMIC DNA]</scope>
    <source>
        <strain evidence="4 5">RN1</strain>
    </source>
</reference>
<comment type="similarity">
    <text evidence="1">Belongs to the Rv1128c/1148c/1588c/1702c/1945/3466 family.</text>
</comment>
<dbReference type="GO" id="GO:0004519">
    <property type="term" value="F:endonuclease activity"/>
    <property type="evidence" value="ECO:0007669"/>
    <property type="project" value="InterPro"/>
</dbReference>
<feature type="domain" description="HNH nuclease" evidence="3">
    <location>
        <begin position="389"/>
        <end position="440"/>
    </location>
</feature>
<gene>
    <name evidence="4" type="ORF">BN381_10288</name>
</gene>
<evidence type="ECO:0000256" key="1">
    <source>
        <dbReference type="ARBA" id="ARBA00023450"/>
    </source>
</evidence>
<dbReference type="eggNOG" id="COG1403">
    <property type="taxonomic scope" value="Bacteria"/>
</dbReference>
<evidence type="ECO:0000256" key="2">
    <source>
        <dbReference type="SAM" id="MobiDB-lite"/>
    </source>
</evidence>
<dbReference type="OrthoDB" id="4752861at2"/>
<feature type="region of interest" description="Disordered" evidence="2">
    <location>
        <begin position="1"/>
        <end position="29"/>
    </location>
</feature>
<evidence type="ECO:0000313" key="4">
    <source>
        <dbReference type="EMBL" id="CCM62057.1"/>
    </source>
</evidence>
<dbReference type="Gene3D" id="1.10.30.50">
    <property type="match status" value="1"/>
</dbReference>
<feature type="region of interest" description="Disordered" evidence="2">
    <location>
        <begin position="514"/>
        <end position="548"/>
    </location>
</feature>
<dbReference type="AlphaFoldDB" id="R4Z097"/>
<keyword evidence="5" id="KW-1185">Reference proteome</keyword>